<dbReference type="EMBL" id="JAUEPR010000013">
    <property type="protein sequence ID" value="KAK0478986.1"/>
    <property type="molecule type" value="Genomic_DNA"/>
</dbReference>
<evidence type="ECO:0000313" key="2">
    <source>
        <dbReference type="Proteomes" id="UP001175227"/>
    </source>
</evidence>
<name>A0AA39P818_9AGAR</name>
<proteinExistence type="predicted"/>
<reference evidence="1" key="1">
    <citation type="submission" date="2023-06" db="EMBL/GenBank/DDBJ databases">
        <authorList>
            <consortium name="Lawrence Berkeley National Laboratory"/>
            <person name="Ahrendt S."/>
            <person name="Sahu N."/>
            <person name="Indic B."/>
            <person name="Wong-Bajracharya J."/>
            <person name="Merenyi Z."/>
            <person name="Ke H.-M."/>
            <person name="Monk M."/>
            <person name="Kocsube S."/>
            <person name="Drula E."/>
            <person name="Lipzen A."/>
            <person name="Balint B."/>
            <person name="Henrissat B."/>
            <person name="Andreopoulos B."/>
            <person name="Martin F.M."/>
            <person name="Harder C.B."/>
            <person name="Rigling D."/>
            <person name="Ford K.L."/>
            <person name="Foster G.D."/>
            <person name="Pangilinan J."/>
            <person name="Papanicolaou A."/>
            <person name="Barry K."/>
            <person name="LaButti K."/>
            <person name="Viragh M."/>
            <person name="Koriabine M."/>
            <person name="Yan M."/>
            <person name="Riley R."/>
            <person name="Champramary S."/>
            <person name="Plett K.L."/>
            <person name="Tsai I.J."/>
            <person name="Slot J."/>
            <person name="Sipos G."/>
            <person name="Plett J."/>
            <person name="Nagy L.G."/>
            <person name="Grigoriev I.V."/>
        </authorList>
    </citation>
    <scope>NUCLEOTIDE SEQUENCE</scope>
    <source>
        <strain evidence="1">ICMP 16352</strain>
    </source>
</reference>
<dbReference type="Proteomes" id="UP001175227">
    <property type="component" value="Unassembled WGS sequence"/>
</dbReference>
<accession>A0AA39P818</accession>
<sequence>MSGKLLDTSKFLDAQLIFSHKVEAPRRAADLVYREELSVWRWFVWQERDTSVDLQAGNEHAVFVMEQQGLGSRPGSGFWPQSFETLSTSWTPNRFLDTMYRRPVNEGMALLKWWGVIQMIPLKCGPWSCTVFQDIEQTMDKDYCVDTTYRRLASKGTAPLNQSGGFVNCGVCIRQGHSVVEVVGCLVHIQGLQMIAFAVNDSGRSTCLLGERLLPQNDISLPSLGGYGAVEVVGCLTDGTLEVRGPQVIHIEQIMDNNYCLDMMYRRPASKGTVSSKRQGVLLNFCPSMTQDVQHVLSGNNYCINMMYRRPASKGTVLSKQQGVLLKCGRWYASYPQRFRMFNTPWTATFAWTQCIDIRRTRALALLNGLGVALPLNDFCLDTTYRHPASEGTASLRWRPRFCLIPQNFKIFDTPSSTMTFASTRHRHPASSNDVTRTPRVWIPLTTSAVVLPRHIDVWQTRGQEHLKKCGWHPCDDDDLRSAAMHQRPVRYLTPQQIPMRAPKMNGKKYGIVMYFWDIFDCVARKDNETWDQLKKGVDHPTRLPTPMPFEEDSGLGNRVGCLTHSATVFLCEQIIEISSLLFQTESRCVSVRWDSSLIFFWANRTHNGKLRFPVGTISMGGYAWPGHKREDDPSRLCI</sequence>
<comment type="caution">
    <text evidence="1">The sequence shown here is derived from an EMBL/GenBank/DDBJ whole genome shotgun (WGS) entry which is preliminary data.</text>
</comment>
<keyword evidence="2" id="KW-1185">Reference proteome</keyword>
<evidence type="ECO:0000313" key="1">
    <source>
        <dbReference type="EMBL" id="KAK0478986.1"/>
    </source>
</evidence>
<dbReference type="AlphaFoldDB" id="A0AA39P818"/>
<organism evidence="1 2">
    <name type="scientific">Armillaria novae-zelandiae</name>
    <dbReference type="NCBI Taxonomy" id="153914"/>
    <lineage>
        <taxon>Eukaryota</taxon>
        <taxon>Fungi</taxon>
        <taxon>Dikarya</taxon>
        <taxon>Basidiomycota</taxon>
        <taxon>Agaricomycotina</taxon>
        <taxon>Agaricomycetes</taxon>
        <taxon>Agaricomycetidae</taxon>
        <taxon>Agaricales</taxon>
        <taxon>Marasmiineae</taxon>
        <taxon>Physalacriaceae</taxon>
        <taxon>Armillaria</taxon>
    </lineage>
</organism>
<gene>
    <name evidence="1" type="ORF">IW261DRAFT_1420318</name>
</gene>
<protein>
    <submittedName>
        <fullName evidence="1">Uncharacterized protein</fullName>
    </submittedName>
</protein>